<name>A0A8S0U854_OLEEU</name>
<keyword evidence="6" id="KW-1185">Reference proteome</keyword>
<dbReference type="FunFam" id="3.40.50.2000:FF:000064">
    <property type="entry name" value="Glycosyltransferase"/>
    <property type="match status" value="1"/>
</dbReference>
<evidence type="ECO:0000313" key="6">
    <source>
        <dbReference type="Proteomes" id="UP000594638"/>
    </source>
</evidence>
<keyword evidence="2 3" id="KW-0808">Transferase</keyword>
<gene>
    <name evidence="5" type="ORF">OLEA9_A005923</name>
</gene>
<dbReference type="GO" id="GO:0035251">
    <property type="term" value="F:UDP-glucosyltransferase activity"/>
    <property type="evidence" value="ECO:0007669"/>
    <property type="project" value="TreeGrafter"/>
</dbReference>
<proteinExistence type="inferred from homology"/>
<organism evidence="5 6">
    <name type="scientific">Olea europaea subsp. europaea</name>
    <dbReference type="NCBI Taxonomy" id="158383"/>
    <lineage>
        <taxon>Eukaryota</taxon>
        <taxon>Viridiplantae</taxon>
        <taxon>Streptophyta</taxon>
        <taxon>Embryophyta</taxon>
        <taxon>Tracheophyta</taxon>
        <taxon>Spermatophyta</taxon>
        <taxon>Magnoliopsida</taxon>
        <taxon>eudicotyledons</taxon>
        <taxon>Gunneridae</taxon>
        <taxon>Pentapetalae</taxon>
        <taxon>asterids</taxon>
        <taxon>lamiids</taxon>
        <taxon>Lamiales</taxon>
        <taxon>Oleaceae</taxon>
        <taxon>Oleeae</taxon>
        <taxon>Olea</taxon>
    </lineage>
</organism>
<protein>
    <recommendedName>
        <fullName evidence="4">Glycosyltransferase</fullName>
        <ecNumber evidence="4">2.4.1.-</ecNumber>
    </recommendedName>
</protein>
<dbReference type="InterPro" id="IPR002213">
    <property type="entry name" value="UDP_glucos_trans"/>
</dbReference>
<accession>A0A8S0U854</accession>
<evidence type="ECO:0000256" key="3">
    <source>
        <dbReference type="RuleBase" id="RU003718"/>
    </source>
</evidence>
<dbReference type="PANTHER" id="PTHR48047">
    <property type="entry name" value="GLYCOSYLTRANSFERASE"/>
    <property type="match status" value="1"/>
</dbReference>
<reference evidence="5 6" key="1">
    <citation type="submission" date="2019-12" db="EMBL/GenBank/DDBJ databases">
        <authorList>
            <person name="Alioto T."/>
            <person name="Alioto T."/>
            <person name="Gomez Garrido J."/>
        </authorList>
    </citation>
    <scope>NUCLEOTIDE SEQUENCE [LARGE SCALE GENOMIC DNA]</scope>
</reference>
<dbReference type="CDD" id="cd03784">
    <property type="entry name" value="GT1_Gtf-like"/>
    <property type="match status" value="1"/>
</dbReference>
<dbReference type="Pfam" id="PF00201">
    <property type="entry name" value="UDPGT"/>
    <property type="match status" value="1"/>
</dbReference>
<dbReference type="Proteomes" id="UP000594638">
    <property type="component" value="Unassembled WGS sequence"/>
</dbReference>
<dbReference type="OrthoDB" id="5835829at2759"/>
<dbReference type="EC" id="2.4.1.-" evidence="4"/>
<dbReference type="AlphaFoldDB" id="A0A8S0U854"/>
<dbReference type="EMBL" id="CACTIH010007458">
    <property type="protein sequence ID" value="CAA3013931.1"/>
    <property type="molecule type" value="Genomic_DNA"/>
</dbReference>
<dbReference type="InterPro" id="IPR035595">
    <property type="entry name" value="UDP_glycos_trans_CS"/>
</dbReference>
<evidence type="ECO:0000256" key="2">
    <source>
        <dbReference type="ARBA" id="ARBA00022679"/>
    </source>
</evidence>
<dbReference type="Gramene" id="OE9A005923T1">
    <property type="protein sequence ID" value="OE9A005923C1"/>
    <property type="gene ID" value="OE9A005923"/>
</dbReference>
<dbReference type="PROSITE" id="PS00375">
    <property type="entry name" value="UDPGT"/>
    <property type="match status" value="1"/>
</dbReference>
<comment type="caution">
    <text evidence="5">The sequence shown here is derived from an EMBL/GenBank/DDBJ whole genome shotgun (WGS) entry which is preliminary data.</text>
</comment>
<dbReference type="Gene3D" id="3.40.50.2000">
    <property type="entry name" value="Glycogen Phosphorylase B"/>
    <property type="match status" value="2"/>
</dbReference>
<evidence type="ECO:0000256" key="1">
    <source>
        <dbReference type="ARBA" id="ARBA00009995"/>
    </source>
</evidence>
<dbReference type="SUPFAM" id="SSF53756">
    <property type="entry name" value="UDP-Glycosyltransferase/glycogen phosphorylase"/>
    <property type="match status" value="1"/>
</dbReference>
<dbReference type="PANTHER" id="PTHR48047:SF61">
    <property type="entry name" value="OS04G0273600 PROTEIN"/>
    <property type="match status" value="1"/>
</dbReference>
<keyword evidence="3" id="KW-0328">Glycosyltransferase</keyword>
<sequence length="524" mass="58789">MENRRENVVLFPFMAQGHIIPFFALAQKIEKHGYSITYVNTPLNIKKLQRSLLPGSSINLVEIPFNSTEHGLPPGAENSDSLPHNLLFSLLQATMSFKIPFKKLLFDIIQEQGGVKPVCVIVDFFFGWTADIAHEFGIFHSIFSANGGFGMACFYSMWLNLPHKNIDGGFGKEDSTVLYSIIEEEKLKSHSLYCPDVFSRECAEFLLPDFPEAGKHHVTQLSPSLKMAGKNNPLTEYHRKNLPTWANSDAILLNTVEELDKLGLMYFRRKLGIPVYAIGPALLSENVRSSRAGKEATISPDKCIEWLDKKEVKSVLYICFGSMNTISASHMMQLAKSLDASGINFIWVVRPPIGFDINAKFVADKWLPDGFLGRIQDQERGLIIDTWAPQVEILSHKSVAAFLSHCGWNSVLESLTSGVPLISWPVGAEQFHNAKFLVEEVGVCVEMARGTSFEVSQEDIIEKIEFFMGGSEKSKEIKRKSCEVEEIMKNAIRDIEIYRGSSVKAMEEFFRAALLMKDGTKNTN</sequence>
<evidence type="ECO:0000313" key="5">
    <source>
        <dbReference type="EMBL" id="CAA3013931.1"/>
    </source>
</evidence>
<evidence type="ECO:0000256" key="4">
    <source>
        <dbReference type="RuleBase" id="RU362057"/>
    </source>
</evidence>
<comment type="similarity">
    <text evidence="1 3">Belongs to the UDP-glycosyltransferase family.</text>
</comment>